<keyword evidence="3" id="KW-0413">Isomerase</keyword>
<keyword evidence="5" id="KW-1185">Reference proteome</keyword>
<proteinExistence type="predicted"/>
<evidence type="ECO:0000313" key="4">
    <source>
        <dbReference type="EMBL" id="ATP59060.1"/>
    </source>
</evidence>
<dbReference type="RefSeq" id="WP_099440932.1">
    <property type="nucleotide sequence ID" value="NZ_CP024091.1"/>
</dbReference>
<dbReference type="AlphaFoldDB" id="A0A2D1UBR9"/>
<evidence type="ECO:0000313" key="5">
    <source>
        <dbReference type="Proteomes" id="UP000223749"/>
    </source>
</evidence>
<dbReference type="GO" id="GO:0048029">
    <property type="term" value="F:monosaccharide binding"/>
    <property type="evidence" value="ECO:0007669"/>
    <property type="project" value="InterPro"/>
</dbReference>
<dbReference type="Gene3D" id="3.40.1650.10">
    <property type="entry name" value="RbsD-like domain"/>
    <property type="match status" value="1"/>
</dbReference>
<dbReference type="GO" id="GO:0005996">
    <property type="term" value="P:monosaccharide metabolic process"/>
    <property type="evidence" value="ECO:0007669"/>
    <property type="project" value="InterPro"/>
</dbReference>
<dbReference type="OrthoDB" id="1357291at2"/>
<evidence type="ECO:0000256" key="3">
    <source>
        <dbReference type="ARBA" id="ARBA00023235"/>
    </source>
</evidence>
<dbReference type="Pfam" id="PF05025">
    <property type="entry name" value="RbsD_FucU"/>
    <property type="match status" value="1"/>
</dbReference>
<evidence type="ECO:0000256" key="2">
    <source>
        <dbReference type="ARBA" id="ARBA00012862"/>
    </source>
</evidence>
<dbReference type="InterPro" id="IPR023750">
    <property type="entry name" value="RbsD-like_sf"/>
</dbReference>
<comment type="catalytic activity">
    <reaction evidence="1">
        <text>beta-D-ribopyranose = beta-D-ribofuranose</text>
        <dbReference type="Rhea" id="RHEA:25432"/>
        <dbReference type="ChEBI" id="CHEBI:27476"/>
        <dbReference type="ChEBI" id="CHEBI:47002"/>
        <dbReference type="EC" id="5.4.99.62"/>
    </reaction>
</comment>
<accession>A0A2D1UBR9</accession>
<dbReference type="SUPFAM" id="SSF102546">
    <property type="entry name" value="RbsD-like"/>
    <property type="match status" value="1"/>
</dbReference>
<organism evidence="4 5">
    <name type="scientific">Pedobacter ginsengisoli</name>
    <dbReference type="NCBI Taxonomy" id="363852"/>
    <lineage>
        <taxon>Bacteria</taxon>
        <taxon>Pseudomonadati</taxon>
        <taxon>Bacteroidota</taxon>
        <taxon>Sphingobacteriia</taxon>
        <taxon>Sphingobacteriales</taxon>
        <taxon>Sphingobacteriaceae</taxon>
        <taxon>Pedobacter</taxon>
    </lineage>
</organism>
<gene>
    <name evidence="4" type="ORF">CPT03_22640</name>
</gene>
<dbReference type="GO" id="GO:0062193">
    <property type="term" value="F:D-ribose pyranase activity"/>
    <property type="evidence" value="ECO:0007669"/>
    <property type="project" value="UniProtKB-EC"/>
</dbReference>
<dbReference type="Proteomes" id="UP000223749">
    <property type="component" value="Chromosome"/>
</dbReference>
<reference evidence="4 5" key="1">
    <citation type="submission" date="2017-10" db="EMBL/GenBank/DDBJ databases">
        <title>Whole genome of Pedobacter ginsengisoli T01R-27 isolated from tomato rhizosphere.</title>
        <authorList>
            <person name="Weon H.-Y."/>
            <person name="Lee S.A."/>
            <person name="Sang M.K."/>
            <person name="Song J."/>
        </authorList>
    </citation>
    <scope>NUCLEOTIDE SEQUENCE [LARGE SCALE GENOMIC DNA]</scope>
    <source>
        <strain evidence="4 5">T01R-27</strain>
    </source>
</reference>
<dbReference type="EMBL" id="CP024091">
    <property type="protein sequence ID" value="ATP59060.1"/>
    <property type="molecule type" value="Genomic_DNA"/>
</dbReference>
<dbReference type="InterPro" id="IPR007721">
    <property type="entry name" value="RbsD_FucU"/>
</dbReference>
<sequence>MNKLVFIAMLALFGCQQTAIKTKGDTAGIDLNWKEQFNQKLPMLGHRNWILVVDKAFPEQNAPGMEYIYANEDLLPVLKQVLAQVNSSSHVKPIIYQDKELGFITENQAKGVKHFVQESKALFANQNVQTMLHDSVFRKLDTESKLFKVLVIKTNETIPYTSVFLQLDCGYWNGEKEKQLRDALSGQ</sequence>
<name>A0A2D1UBR9_9SPHI</name>
<dbReference type="PROSITE" id="PS51257">
    <property type="entry name" value="PROKAR_LIPOPROTEIN"/>
    <property type="match status" value="1"/>
</dbReference>
<dbReference type="EC" id="5.4.99.62" evidence="2"/>
<protein>
    <recommendedName>
        <fullName evidence="2">D-ribose pyranase</fullName>
        <ecNumber evidence="2">5.4.99.62</ecNumber>
    </recommendedName>
</protein>
<dbReference type="KEGG" id="pgs:CPT03_22640"/>
<evidence type="ECO:0000256" key="1">
    <source>
        <dbReference type="ARBA" id="ARBA00000223"/>
    </source>
</evidence>